<protein>
    <submittedName>
        <fullName evidence="1">Uncharacterized protein</fullName>
    </submittedName>
</protein>
<proteinExistence type="predicted"/>
<sequence length="68" mass="7727">MHMCHLGMRAGWDQRPANAEVANTNNCGNQSRLDNSLQECKLENKALAQCKRQGLPDREKVNKEQFKA</sequence>
<name>A0A1R3JV34_9ROSI</name>
<reference evidence="2" key="1">
    <citation type="submission" date="2013-09" db="EMBL/GenBank/DDBJ databases">
        <title>Corchorus olitorius genome sequencing.</title>
        <authorList>
            <person name="Alam M."/>
            <person name="Haque M.S."/>
            <person name="Islam M.S."/>
            <person name="Emdad E.M."/>
            <person name="Islam M.M."/>
            <person name="Ahmed B."/>
            <person name="Halim A."/>
            <person name="Hossen Q.M.M."/>
            <person name="Hossain M.Z."/>
            <person name="Ahmed R."/>
            <person name="Khan M.M."/>
            <person name="Islam R."/>
            <person name="Rashid M.M."/>
            <person name="Khan S.A."/>
            <person name="Rahman M.S."/>
            <person name="Alam M."/>
            <person name="Yahiya A.S."/>
            <person name="Khan M.S."/>
            <person name="Azam M.S."/>
            <person name="Haque T."/>
            <person name="Lashkar M.Z.H."/>
            <person name="Akhand A.I."/>
            <person name="Morshed G."/>
            <person name="Roy S."/>
            <person name="Uddin K.S."/>
            <person name="Rabeya T."/>
            <person name="Hossain A.S."/>
            <person name="Chowdhury A."/>
            <person name="Snigdha A.R."/>
            <person name="Mortoza M.S."/>
            <person name="Matin S.A."/>
            <person name="Hoque S.M.E."/>
            <person name="Islam M.K."/>
            <person name="Roy D.K."/>
            <person name="Haider R."/>
            <person name="Moosa M.M."/>
            <person name="Elias S.M."/>
            <person name="Hasan A.M."/>
            <person name="Jahan S."/>
            <person name="Shafiuddin M."/>
            <person name="Mahmood N."/>
            <person name="Shommy N.S."/>
        </authorList>
    </citation>
    <scope>NUCLEOTIDE SEQUENCE [LARGE SCALE GENOMIC DNA]</scope>
    <source>
        <strain evidence="2">cv. O-4</strain>
    </source>
</reference>
<comment type="caution">
    <text evidence="1">The sequence shown here is derived from an EMBL/GenBank/DDBJ whole genome shotgun (WGS) entry which is preliminary data.</text>
</comment>
<keyword evidence="2" id="KW-1185">Reference proteome</keyword>
<organism evidence="1 2">
    <name type="scientific">Corchorus olitorius</name>
    <dbReference type="NCBI Taxonomy" id="93759"/>
    <lineage>
        <taxon>Eukaryota</taxon>
        <taxon>Viridiplantae</taxon>
        <taxon>Streptophyta</taxon>
        <taxon>Embryophyta</taxon>
        <taxon>Tracheophyta</taxon>
        <taxon>Spermatophyta</taxon>
        <taxon>Magnoliopsida</taxon>
        <taxon>eudicotyledons</taxon>
        <taxon>Gunneridae</taxon>
        <taxon>Pentapetalae</taxon>
        <taxon>rosids</taxon>
        <taxon>malvids</taxon>
        <taxon>Malvales</taxon>
        <taxon>Malvaceae</taxon>
        <taxon>Grewioideae</taxon>
        <taxon>Apeibeae</taxon>
        <taxon>Corchorus</taxon>
    </lineage>
</organism>
<dbReference type="EMBL" id="AWUE01015278">
    <property type="protein sequence ID" value="OMO98716.1"/>
    <property type="molecule type" value="Genomic_DNA"/>
</dbReference>
<accession>A0A1R3JV34</accession>
<dbReference type="AlphaFoldDB" id="A0A1R3JV34"/>
<dbReference type="Proteomes" id="UP000187203">
    <property type="component" value="Unassembled WGS sequence"/>
</dbReference>
<evidence type="ECO:0000313" key="1">
    <source>
        <dbReference type="EMBL" id="OMO98716.1"/>
    </source>
</evidence>
<gene>
    <name evidence="1" type="ORF">COLO4_13743</name>
</gene>
<evidence type="ECO:0000313" key="2">
    <source>
        <dbReference type="Proteomes" id="UP000187203"/>
    </source>
</evidence>